<organism evidence="2 3">
    <name type="scientific">Pukyongiella litopenaei</name>
    <dbReference type="NCBI Taxonomy" id="2605946"/>
    <lineage>
        <taxon>Bacteria</taxon>
        <taxon>Pseudomonadati</taxon>
        <taxon>Pseudomonadota</taxon>
        <taxon>Alphaproteobacteria</taxon>
        <taxon>Rhodobacterales</taxon>
        <taxon>Paracoccaceae</taxon>
        <taxon>Pukyongiella</taxon>
    </lineage>
</organism>
<evidence type="ECO:0000313" key="3">
    <source>
        <dbReference type="Proteomes" id="UP000237655"/>
    </source>
</evidence>
<accession>A0A2S0MNZ0</accession>
<dbReference type="EMBL" id="CP027665">
    <property type="protein sequence ID" value="AVO37588.2"/>
    <property type="molecule type" value="Genomic_DNA"/>
</dbReference>
<dbReference type="KEGG" id="thas:C6Y53_07650"/>
<evidence type="ECO:0000313" key="2">
    <source>
        <dbReference type="EMBL" id="AVO37588.2"/>
    </source>
</evidence>
<proteinExistence type="predicted"/>
<name>A0A2S0MNZ0_9RHOB</name>
<dbReference type="AlphaFoldDB" id="A0A2S0MNZ0"/>
<feature type="chain" id="PRO_5022737177" description="DUF3828 domain-containing protein" evidence="1">
    <location>
        <begin position="20"/>
        <end position="282"/>
    </location>
</feature>
<reference evidence="3" key="1">
    <citation type="submission" date="2018-03" db="EMBL/GenBank/DDBJ databases">
        <title>Genomic analysis of the strain SH-1 isolated from shrimp intestine.</title>
        <authorList>
            <person name="Kim Y.-S."/>
            <person name="Kim S.-E."/>
            <person name="Kim K.-H."/>
        </authorList>
    </citation>
    <scope>NUCLEOTIDE SEQUENCE [LARGE SCALE GENOMIC DNA]</scope>
    <source>
        <strain evidence="3">SH-1</strain>
    </source>
</reference>
<keyword evidence="3" id="KW-1185">Reference proteome</keyword>
<keyword evidence="1" id="KW-0732">Signal</keyword>
<evidence type="ECO:0008006" key="4">
    <source>
        <dbReference type="Google" id="ProtNLM"/>
    </source>
</evidence>
<gene>
    <name evidence="2" type="ORF">C6Y53_07650</name>
</gene>
<feature type="signal peptide" evidence="1">
    <location>
        <begin position="1"/>
        <end position="19"/>
    </location>
</feature>
<sequence>MARWFATALALCLAWPAWAQSPEDLVRWIYTSLARPPDRQARGLHHLTTPEQRRTYLSQRLVRLYDANDIMTGNGQNLAAACFEPGFEIPGNDYDAAEIARTLATAATGDATRQRVTARFSSFGEPAQIHFDFIVEDGFWRLDDVGGPGWQLSDRGCDTGTAPAPAGNTGYCYKTEGDEFRFHVGADGRARFSLESWQGGGHSCGVSGIAHPTEGGWVHESDEFGRPCRLEFRITPESGIRLGDAGHDCKMVFCGQRAVLDGLTFGRAAQVACDSLPPPPQY</sequence>
<evidence type="ECO:0000256" key="1">
    <source>
        <dbReference type="SAM" id="SignalP"/>
    </source>
</evidence>
<dbReference type="Proteomes" id="UP000237655">
    <property type="component" value="Chromosome"/>
</dbReference>
<dbReference type="RefSeq" id="WP_149615499.1">
    <property type="nucleotide sequence ID" value="NZ_CP027665.1"/>
</dbReference>
<protein>
    <recommendedName>
        <fullName evidence="4">DUF3828 domain-containing protein</fullName>
    </recommendedName>
</protein>